<evidence type="ECO:0000313" key="4">
    <source>
        <dbReference type="EMBL" id="KGM89081.1"/>
    </source>
</evidence>
<dbReference type="HOGENOM" id="CLU_018816_1_4_5"/>
<name>A0A0A0HQ29_9RHOB</name>
<dbReference type="Proteomes" id="UP000030021">
    <property type="component" value="Unassembled WGS sequence"/>
</dbReference>
<sequence length="334" mass="34518">MAGLITAQAWMTRPPLVAVETATLAPVTRVLAVNGRIAAVSSVEVTAPVTGTLIALPVSEGDKVEAGQLLAQVDAEAQRASVRQAQAALDAARDAQREAQAEFDRAASLSTTIARSVRDTYGYKLEAATQEVARLSAALDQARVLLANHTIRAPVAGSVVMLDVEQGQLVSPATPILTLADLSALLVEADVDEAYATQIALDQPAVLQLAGETQTRTGRVSYVSQRVDIATGGLAVELSFDTPVTAPVGLTVATNIIVEQRDAALTVPRTALTSDAGAPGVFLLRDGTARFQSVSVVDWPAARLIVTAGLAEGEVLITEATGITDGQAVTAGQP</sequence>
<dbReference type="InterPro" id="IPR006143">
    <property type="entry name" value="RND_pump_MFP"/>
</dbReference>
<organism evidence="4 5">
    <name type="scientific">Roseovarius mucosus DSM 17069</name>
    <dbReference type="NCBI Taxonomy" id="1288298"/>
    <lineage>
        <taxon>Bacteria</taxon>
        <taxon>Pseudomonadati</taxon>
        <taxon>Pseudomonadota</taxon>
        <taxon>Alphaproteobacteria</taxon>
        <taxon>Rhodobacterales</taxon>
        <taxon>Roseobacteraceae</taxon>
        <taxon>Roseovarius</taxon>
    </lineage>
</organism>
<comment type="caution">
    <text evidence="4">The sequence shown here is derived from an EMBL/GenBank/DDBJ whole genome shotgun (WGS) entry which is preliminary data.</text>
</comment>
<dbReference type="RefSeq" id="WP_037270642.1">
    <property type="nucleotide sequence ID" value="NZ_KN293977.1"/>
</dbReference>
<protein>
    <submittedName>
        <fullName evidence="4">RND family efflux transporter, MFP subunit</fullName>
    </submittedName>
</protein>
<evidence type="ECO:0000259" key="3">
    <source>
        <dbReference type="Pfam" id="PF25917"/>
    </source>
</evidence>
<dbReference type="NCBIfam" id="TIGR01730">
    <property type="entry name" value="RND_mfp"/>
    <property type="match status" value="1"/>
</dbReference>
<dbReference type="STRING" id="215743.ROSMUCSMR3_03762"/>
<evidence type="ECO:0000313" key="5">
    <source>
        <dbReference type="Proteomes" id="UP000030021"/>
    </source>
</evidence>
<dbReference type="PANTHER" id="PTHR30469:SF15">
    <property type="entry name" value="HLYD FAMILY OF SECRETION PROTEINS"/>
    <property type="match status" value="1"/>
</dbReference>
<feature type="coiled-coil region" evidence="2">
    <location>
        <begin position="75"/>
        <end position="145"/>
    </location>
</feature>
<dbReference type="Gene3D" id="2.40.30.170">
    <property type="match status" value="1"/>
</dbReference>
<dbReference type="AlphaFoldDB" id="A0A0A0HQ29"/>
<dbReference type="SUPFAM" id="SSF111369">
    <property type="entry name" value="HlyD-like secretion proteins"/>
    <property type="match status" value="1"/>
</dbReference>
<comment type="similarity">
    <text evidence="1">Belongs to the membrane fusion protein (MFP) (TC 8.A.1) family.</text>
</comment>
<gene>
    <name evidence="4" type="ORF">rosmuc_01049</name>
</gene>
<dbReference type="InterPro" id="IPR058625">
    <property type="entry name" value="MdtA-like_BSH"/>
</dbReference>
<reference evidence="4 5" key="1">
    <citation type="submission" date="2013-01" db="EMBL/GenBank/DDBJ databases">
        <authorList>
            <person name="Fiebig A."/>
            <person name="Goeker M."/>
            <person name="Klenk H.-P.P."/>
        </authorList>
    </citation>
    <scope>NUCLEOTIDE SEQUENCE [LARGE SCALE GENOMIC DNA]</scope>
    <source>
        <strain evidence="4 5">DSM 17069</strain>
    </source>
</reference>
<dbReference type="GO" id="GO:0015562">
    <property type="term" value="F:efflux transmembrane transporter activity"/>
    <property type="evidence" value="ECO:0007669"/>
    <property type="project" value="TreeGrafter"/>
</dbReference>
<dbReference type="OrthoDB" id="9791520at2"/>
<dbReference type="eggNOG" id="COG0845">
    <property type="taxonomic scope" value="Bacteria"/>
</dbReference>
<dbReference type="PATRIC" id="fig|1288298.3.peg.1060"/>
<dbReference type="EMBL" id="AONH01000004">
    <property type="protein sequence ID" value="KGM89081.1"/>
    <property type="molecule type" value="Genomic_DNA"/>
</dbReference>
<proteinExistence type="inferred from homology"/>
<keyword evidence="2" id="KW-0175">Coiled coil</keyword>
<evidence type="ECO:0000256" key="1">
    <source>
        <dbReference type="ARBA" id="ARBA00009477"/>
    </source>
</evidence>
<evidence type="ECO:0000256" key="2">
    <source>
        <dbReference type="SAM" id="Coils"/>
    </source>
</evidence>
<dbReference type="Gene3D" id="2.40.50.100">
    <property type="match status" value="1"/>
</dbReference>
<accession>A0A0A0HQ29</accession>
<dbReference type="GO" id="GO:1990281">
    <property type="term" value="C:efflux pump complex"/>
    <property type="evidence" value="ECO:0007669"/>
    <property type="project" value="TreeGrafter"/>
</dbReference>
<dbReference type="PANTHER" id="PTHR30469">
    <property type="entry name" value="MULTIDRUG RESISTANCE PROTEIN MDTA"/>
    <property type="match status" value="1"/>
</dbReference>
<dbReference type="Gene3D" id="1.10.287.470">
    <property type="entry name" value="Helix hairpin bin"/>
    <property type="match status" value="1"/>
</dbReference>
<dbReference type="Gene3D" id="2.40.420.20">
    <property type="match status" value="1"/>
</dbReference>
<dbReference type="Pfam" id="PF25917">
    <property type="entry name" value="BSH_RND"/>
    <property type="match status" value="1"/>
</dbReference>
<feature type="domain" description="Multidrug resistance protein MdtA-like barrel-sandwich hybrid" evidence="3">
    <location>
        <begin position="42"/>
        <end position="174"/>
    </location>
</feature>